<evidence type="ECO:0000256" key="1">
    <source>
        <dbReference type="ARBA" id="ARBA00022833"/>
    </source>
</evidence>
<keyword evidence="5" id="KW-0539">Nucleus</keyword>
<dbReference type="OMA" id="ITGWYCG"/>
<dbReference type="VEuPathDB" id="FungiDB:PV10_09148"/>
<dbReference type="Proteomes" id="UP000054302">
    <property type="component" value="Unassembled WGS sequence"/>
</dbReference>
<evidence type="ECO:0000313" key="9">
    <source>
        <dbReference type="Proteomes" id="UP000054302"/>
    </source>
</evidence>
<evidence type="ECO:0000256" key="2">
    <source>
        <dbReference type="ARBA" id="ARBA00023015"/>
    </source>
</evidence>
<dbReference type="AlphaFoldDB" id="A0A0D1XJ61"/>
<feature type="compositionally biased region" description="Low complexity" evidence="6">
    <location>
        <begin position="108"/>
        <end position="122"/>
    </location>
</feature>
<gene>
    <name evidence="8" type="ORF">PV10_09148</name>
</gene>
<keyword evidence="1" id="KW-0862">Zinc</keyword>
<name>A0A0D1XJ61_EXOME</name>
<organism evidence="8 9">
    <name type="scientific">Exophiala mesophila</name>
    <name type="common">Black yeast-like fungus</name>
    <dbReference type="NCBI Taxonomy" id="212818"/>
    <lineage>
        <taxon>Eukaryota</taxon>
        <taxon>Fungi</taxon>
        <taxon>Dikarya</taxon>
        <taxon>Ascomycota</taxon>
        <taxon>Pezizomycotina</taxon>
        <taxon>Eurotiomycetes</taxon>
        <taxon>Chaetothyriomycetidae</taxon>
        <taxon>Chaetothyriales</taxon>
        <taxon>Herpotrichiellaceae</taxon>
        <taxon>Exophiala</taxon>
    </lineage>
</organism>
<dbReference type="HOGENOM" id="CLU_007427_1_0_1"/>
<protein>
    <recommendedName>
        <fullName evidence="7">Xylanolytic transcriptional activator regulatory domain-containing protein</fullName>
    </recommendedName>
</protein>
<keyword evidence="4" id="KW-0804">Transcription</keyword>
<feature type="domain" description="Xylanolytic transcriptional activator regulatory" evidence="7">
    <location>
        <begin position="272"/>
        <end position="347"/>
    </location>
</feature>
<accession>A0A0D1XJ61</accession>
<dbReference type="SMART" id="SM00906">
    <property type="entry name" value="Fungal_trans"/>
    <property type="match status" value="1"/>
</dbReference>
<keyword evidence="9" id="KW-1185">Reference proteome</keyword>
<dbReference type="EMBL" id="KN847526">
    <property type="protein sequence ID" value="KIV88231.1"/>
    <property type="molecule type" value="Genomic_DNA"/>
</dbReference>
<dbReference type="GO" id="GO:0008270">
    <property type="term" value="F:zinc ion binding"/>
    <property type="evidence" value="ECO:0007669"/>
    <property type="project" value="InterPro"/>
</dbReference>
<dbReference type="OrthoDB" id="39175at2759"/>
<evidence type="ECO:0000259" key="7">
    <source>
        <dbReference type="SMART" id="SM00906"/>
    </source>
</evidence>
<dbReference type="GO" id="GO:0003677">
    <property type="term" value="F:DNA binding"/>
    <property type="evidence" value="ECO:0007669"/>
    <property type="project" value="UniProtKB-KW"/>
</dbReference>
<dbReference type="PANTHER" id="PTHR47171:SF5">
    <property type="entry name" value="ZN(II)2CYS6 TRANSCRIPTION FACTOR (EUROFUNG)"/>
    <property type="match status" value="1"/>
</dbReference>
<dbReference type="GO" id="GO:0006351">
    <property type="term" value="P:DNA-templated transcription"/>
    <property type="evidence" value="ECO:0007669"/>
    <property type="project" value="InterPro"/>
</dbReference>
<dbReference type="PANTHER" id="PTHR47171">
    <property type="entry name" value="FARA-RELATED"/>
    <property type="match status" value="1"/>
</dbReference>
<proteinExistence type="predicted"/>
<feature type="region of interest" description="Disordered" evidence="6">
    <location>
        <begin position="66"/>
        <end position="122"/>
    </location>
</feature>
<evidence type="ECO:0000256" key="6">
    <source>
        <dbReference type="SAM" id="MobiDB-lite"/>
    </source>
</evidence>
<reference evidence="8 9" key="1">
    <citation type="submission" date="2015-01" db="EMBL/GenBank/DDBJ databases">
        <title>The Genome Sequence of Exophiala mesophila CBS40295.</title>
        <authorList>
            <consortium name="The Broad Institute Genomics Platform"/>
            <person name="Cuomo C."/>
            <person name="de Hoog S."/>
            <person name="Gorbushina A."/>
            <person name="Stielow B."/>
            <person name="Teixiera M."/>
            <person name="Abouelleil A."/>
            <person name="Chapman S.B."/>
            <person name="Priest M."/>
            <person name="Young S.K."/>
            <person name="Wortman J."/>
            <person name="Nusbaum C."/>
            <person name="Birren B."/>
        </authorList>
    </citation>
    <scope>NUCLEOTIDE SEQUENCE [LARGE SCALE GENOMIC DNA]</scope>
    <source>
        <strain evidence="8 9">CBS 40295</strain>
    </source>
</reference>
<dbReference type="Pfam" id="PF04082">
    <property type="entry name" value="Fungal_trans"/>
    <property type="match status" value="1"/>
</dbReference>
<dbReference type="RefSeq" id="XP_016219805.1">
    <property type="nucleotide sequence ID" value="XM_016374261.1"/>
</dbReference>
<dbReference type="InterPro" id="IPR007219">
    <property type="entry name" value="XnlR_reg_dom"/>
</dbReference>
<dbReference type="InterPro" id="IPR052073">
    <property type="entry name" value="Amide_Lactam_Regulators"/>
</dbReference>
<evidence type="ECO:0000313" key="8">
    <source>
        <dbReference type="EMBL" id="KIV88231.1"/>
    </source>
</evidence>
<sequence length="656" mass="73247">MWTDSCAPGRGLQKGEGKLATPLKLIPAPREEIIPHIRHCSLRRKTSSTSQQSFTRSSTRLLSRTVPFGDLNIPPTNQTSRPNVVSSSLPGQEGSPQATASAAFTPQSAPTKKASTATPTASHSAVSYLGDTGILKIFELDTRRIAESDPCTNNTHSALSVDADLPPLELQQSFAETYFDYCWTWCPVFHADRFWSDLDVHPSRLLVNALALLGTQVRPPLIQHAKAADYYNRAKLLFYTDEENNPITCLQAIMLFYWWAPRGPSLVHKDAAWWWTGVAIKYAQQVGLHREPRKLEDVGGPAMQGQRRRIWWTLFARERLTSTCQGRPVTIDPADCNVREPSLEDFTPSEIEDGRADVFIQWVRLCTVVGRVGQHISRQSSPPSFPTPLAEELVQWVQNLPPRLRLPDTSDRTRKFDRDILALHLPYLTIVTILHLSWSSQNPSQALPEAYAAAVLSASCTTRIFKDLLARGEIRFLGAIACWYVGVAIVALLHTQRLDQLAECGAEDIRTLKVALNELASLWPSTDIFVQGFDRLRVFENLGRTRPNKDAVNSHQNVAHSAKDNVSTPLRDLDWYHGIDWHSFFPGISARTSSLAATLLEEKQGDLWGATSWLSDSALQFQDLFNEPNVALDPSLENLSSLWWPAILSDGSVGFN</sequence>
<keyword evidence="3" id="KW-0238">DNA-binding</keyword>
<dbReference type="GeneID" id="27326993"/>
<keyword evidence="2" id="KW-0805">Transcription regulation</keyword>
<evidence type="ECO:0000256" key="4">
    <source>
        <dbReference type="ARBA" id="ARBA00023163"/>
    </source>
</evidence>
<dbReference type="CDD" id="cd12148">
    <property type="entry name" value="fungal_TF_MHR"/>
    <property type="match status" value="1"/>
</dbReference>
<evidence type="ECO:0000256" key="3">
    <source>
        <dbReference type="ARBA" id="ARBA00023125"/>
    </source>
</evidence>
<feature type="compositionally biased region" description="Polar residues" evidence="6">
    <location>
        <begin position="74"/>
        <end position="107"/>
    </location>
</feature>
<evidence type="ECO:0000256" key="5">
    <source>
        <dbReference type="ARBA" id="ARBA00023242"/>
    </source>
</evidence>
<dbReference type="STRING" id="212818.A0A0D1XJ61"/>